<evidence type="ECO:0000256" key="6">
    <source>
        <dbReference type="RuleBase" id="RU000382"/>
    </source>
</evidence>
<evidence type="ECO:0000256" key="2">
    <source>
        <dbReference type="ARBA" id="ARBA00009533"/>
    </source>
</evidence>
<dbReference type="SUPFAM" id="SSF53383">
    <property type="entry name" value="PLP-dependent transferases"/>
    <property type="match status" value="1"/>
</dbReference>
<dbReference type="Pfam" id="PF00282">
    <property type="entry name" value="Pyridoxal_deC"/>
    <property type="match status" value="1"/>
</dbReference>
<dbReference type="Gene3D" id="3.90.1150.170">
    <property type="match status" value="1"/>
</dbReference>
<dbReference type="Proteomes" id="UP001595841">
    <property type="component" value="Unassembled WGS sequence"/>
</dbReference>
<sequence length="479" mass="53927">MKKNSARLEMSKEAMKSYGYQIVDALVEHHSTQNEKLPVALGSREEMDSLFLEEAPEEGTDPTQVLNFVLEKVMTTSTLMSHPKSYSFVPGPSNYVSAMADTLATGYNIFSGGWAASPAAAELEIVTIQWLLKIFGFPKKKGGGIFTSGGSMANLTALATARRIKCGDDFSKAVIYLSDQAHSSNIKAIRVLGFKKEQIRIIPTDIEFKFAVNKLKNCIAKDRLEGLHPFCLIATSGTTNTGTVDPLIELANICKKEGIWFHIDGAYGAAAILSQKGKQLLKGIEKADSLTVDPHKWFYQPYEMGCLLVRNHKHLSHTFTEKPEYLRDIEGNTSEINFYDHGIQLTRRFRALKFYMSLKTFGLKEFRDAITYNIDLADKVESKLRKSAFWEVVFPATLAVINFRYNPIEKNYSEKQLDALNQYISEKVVASRKALLVTTLLHGQVVLRMCLINPRTTLEDIQETFELCERFATEKEQQL</sequence>
<evidence type="ECO:0000256" key="3">
    <source>
        <dbReference type="ARBA" id="ARBA00022793"/>
    </source>
</evidence>
<dbReference type="Gene3D" id="3.90.1150.10">
    <property type="entry name" value="Aspartate Aminotransferase, domain 1"/>
    <property type="match status" value="1"/>
</dbReference>
<comment type="similarity">
    <text evidence="2 6">Belongs to the group II decarboxylase family.</text>
</comment>
<keyword evidence="5 6" id="KW-0456">Lyase</keyword>
<dbReference type="InterPro" id="IPR002129">
    <property type="entry name" value="PyrdxlP-dep_de-COase"/>
</dbReference>
<name>A0ABV8PI70_9FLAO</name>
<gene>
    <name evidence="7" type="ORF">ACFOWS_00695</name>
</gene>
<dbReference type="EMBL" id="JBHSCL010000002">
    <property type="protein sequence ID" value="MFC4218629.1"/>
    <property type="molecule type" value="Genomic_DNA"/>
</dbReference>
<dbReference type="InterPro" id="IPR015422">
    <property type="entry name" value="PyrdxlP-dep_Trfase_small"/>
</dbReference>
<evidence type="ECO:0000256" key="1">
    <source>
        <dbReference type="ARBA" id="ARBA00001933"/>
    </source>
</evidence>
<keyword evidence="4 6" id="KW-0663">Pyridoxal phosphate</keyword>
<evidence type="ECO:0000256" key="4">
    <source>
        <dbReference type="ARBA" id="ARBA00022898"/>
    </source>
</evidence>
<evidence type="ECO:0000313" key="7">
    <source>
        <dbReference type="EMBL" id="MFC4218629.1"/>
    </source>
</evidence>
<dbReference type="RefSeq" id="WP_379761995.1">
    <property type="nucleotide sequence ID" value="NZ_JBHSCL010000002.1"/>
</dbReference>
<dbReference type="InterPro" id="IPR015424">
    <property type="entry name" value="PyrdxlP-dep_Trfase"/>
</dbReference>
<protein>
    <submittedName>
        <fullName evidence="7">Pyridoxal phosphate-dependent decarboxylase family protein</fullName>
    </submittedName>
</protein>
<dbReference type="PRINTS" id="PR00800">
    <property type="entry name" value="YHDCRBOXLASE"/>
</dbReference>
<organism evidence="7 8">
    <name type="scientific">Flagellimonas marina</name>
    <dbReference type="NCBI Taxonomy" id="1775168"/>
    <lineage>
        <taxon>Bacteria</taxon>
        <taxon>Pseudomonadati</taxon>
        <taxon>Bacteroidota</taxon>
        <taxon>Flavobacteriia</taxon>
        <taxon>Flavobacteriales</taxon>
        <taxon>Flavobacteriaceae</taxon>
        <taxon>Flagellimonas</taxon>
    </lineage>
</organism>
<evidence type="ECO:0000313" key="8">
    <source>
        <dbReference type="Proteomes" id="UP001595841"/>
    </source>
</evidence>
<comment type="caution">
    <text evidence="7">The sequence shown here is derived from an EMBL/GenBank/DDBJ whole genome shotgun (WGS) entry which is preliminary data.</text>
</comment>
<dbReference type="InterPro" id="IPR015421">
    <property type="entry name" value="PyrdxlP-dep_Trfase_major"/>
</dbReference>
<comment type="cofactor">
    <cofactor evidence="1 6">
        <name>pyridoxal 5'-phosphate</name>
        <dbReference type="ChEBI" id="CHEBI:597326"/>
    </cofactor>
</comment>
<dbReference type="PANTHER" id="PTHR11999">
    <property type="entry name" value="GROUP II PYRIDOXAL-5-PHOSPHATE DECARBOXYLASE"/>
    <property type="match status" value="1"/>
</dbReference>
<evidence type="ECO:0000256" key="5">
    <source>
        <dbReference type="ARBA" id="ARBA00023239"/>
    </source>
</evidence>
<reference evidence="8" key="1">
    <citation type="journal article" date="2019" name="Int. J. Syst. Evol. Microbiol.">
        <title>The Global Catalogue of Microorganisms (GCM) 10K type strain sequencing project: providing services to taxonomists for standard genome sequencing and annotation.</title>
        <authorList>
            <consortium name="The Broad Institute Genomics Platform"/>
            <consortium name="The Broad Institute Genome Sequencing Center for Infectious Disease"/>
            <person name="Wu L."/>
            <person name="Ma J."/>
        </authorList>
    </citation>
    <scope>NUCLEOTIDE SEQUENCE [LARGE SCALE GENOMIC DNA]</scope>
    <source>
        <strain evidence="8">CGMCC 1.15774</strain>
    </source>
</reference>
<accession>A0ABV8PI70</accession>
<proteinExistence type="inferred from homology"/>
<dbReference type="PANTHER" id="PTHR11999:SF70">
    <property type="entry name" value="MIP05841P"/>
    <property type="match status" value="1"/>
</dbReference>
<keyword evidence="8" id="KW-1185">Reference proteome</keyword>
<dbReference type="Gene3D" id="3.40.640.10">
    <property type="entry name" value="Type I PLP-dependent aspartate aminotransferase-like (Major domain)"/>
    <property type="match status" value="1"/>
</dbReference>
<dbReference type="InterPro" id="IPR010977">
    <property type="entry name" value="Aromatic_deC"/>
</dbReference>
<keyword evidence="3" id="KW-0210">Decarboxylase</keyword>